<keyword evidence="4" id="KW-0443">Lipid metabolism</keyword>
<dbReference type="InterPro" id="IPR042099">
    <property type="entry name" value="ANL_N_sf"/>
</dbReference>
<dbReference type="Pfam" id="PF13193">
    <property type="entry name" value="AMP-binding_C"/>
    <property type="match status" value="1"/>
</dbReference>
<dbReference type="FunFam" id="3.30.300.30:FF:000008">
    <property type="entry name" value="2,3-dihydroxybenzoate-AMP ligase"/>
    <property type="match status" value="1"/>
</dbReference>
<dbReference type="NCBIfam" id="NF004837">
    <property type="entry name" value="PRK06187.1"/>
    <property type="match status" value="1"/>
</dbReference>
<dbReference type="SUPFAM" id="SSF56801">
    <property type="entry name" value="Acetyl-CoA synthetase-like"/>
    <property type="match status" value="1"/>
</dbReference>
<dbReference type="GO" id="GO:0006631">
    <property type="term" value="P:fatty acid metabolic process"/>
    <property type="evidence" value="ECO:0007669"/>
    <property type="project" value="UniProtKB-KW"/>
</dbReference>
<reference evidence="7 8" key="1">
    <citation type="journal article" date="2008" name="Genome Biol.">
        <title>Encapsulated in silica: genome, proteome and physiology of the thermophilic bacterium Anoxybacillus flavithermus WK1.</title>
        <authorList>
            <person name="Saw J.H."/>
            <person name="Mountain B.W."/>
            <person name="Feng L."/>
            <person name="Omelchenko M.V."/>
            <person name="Hou S."/>
            <person name="Saito J.A."/>
            <person name="Stott M.B."/>
            <person name="Li D."/>
            <person name="Zhao G."/>
            <person name="Wu J."/>
            <person name="Galperin M.Y."/>
            <person name="Koonin E.V."/>
            <person name="Makarova K.S."/>
            <person name="Wolf Y.I."/>
            <person name="Rigden D.J."/>
            <person name="Dunfield P.F."/>
            <person name="Wang L."/>
            <person name="Alam M."/>
        </authorList>
    </citation>
    <scope>NUCLEOTIDE SEQUENCE [LARGE SCALE GENOMIC DNA]</scope>
    <source>
        <strain evidence="8">DSM 21510 / WK1</strain>
    </source>
</reference>
<evidence type="ECO:0000256" key="2">
    <source>
        <dbReference type="ARBA" id="ARBA00022598"/>
    </source>
</evidence>
<gene>
    <name evidence="7" type="ordered locus">Aflv_2219</name>
</gene>
<dbReference type="Gene3D" id="3.30.300.30">
    <property type="match status" value="1"/>
</dbReference>
<feature type="domain" description="AMP-binding enzyme C-terminal" evidence="6">
    <location>
        <begin position="445"/>
        <end position="520"/>
    </location>
</feature>
<dbReference type="InterPro" id="IPR045851">
    <property type="entry name" value="AMP-bd_C_sf"/>
</dbReference>
<keyword evidence="3" id="KW-0276">Fatty acid metabolism</keyword>
<dbReference type="InterPro" id="IPR000873">
    <property type="entry name" value="AMP-dep_synth/lig_dom"/>
</dbReference>
<dbReference type="PANTHER" id="PTHR43859:SF4">
    <property type="entry name" value="BUTANOATE--COA LIGASE AAE1-RELATED"/>
    <property type="match status" value="1"/>
</dbReference>
<dbReference type="InterPro" id="IPR020845">
    <property type="entry name" value="AMP-binding_CS"/>
</dbReference>
<evidence type="ECO:0000313" key="8">
    <source>
        <dbReference type="Proteomes" id="UP000000742"/>
    </source>
</evidence>
<sequence length="542" mass="61091">MIIFRHRSGGLGMNVPLVLTHFLDRAVSLYGDKVGVISEGKSLTYREFSERVNQLSHGLSDLGVKKGDRVAYLAPNTLEMLEGFYGVFQTGAIMVPLNIRLKPDDYVFILNHSESKVLFVDYELYHLIAPIKDELQTIEYIIVHGKTDDIHEIAYDTWLAQYTKEPFERPDIDENDVCSLLYTSGTTGNPKGVMLTHRNNYLHALSTMHHLRVSDRDVYLHILPMFHVNGWGAPFYYTANGATHVCLRKAIPETIFEYVNQYKVTVMHMAPTVLNTLLQYYEQHVPTIEHDVRVVIAGSAPPPAFVTRVEKELGWEFIQVYGMTESSPLSTVSTIRAHLDHLPLSDQYRMKAKAGYAMIGCEVKVVDEHGEQVPRDGKTIGEVIVRSNGVMAGYWKNPEATMETIRNGWLHTGDMATIDAYGNIDIVDRKKDIIISGGENISSIEVEGVLYEHPAVLEAAVIAVPHEKWGETPHAFVVVRPGKEVTEQELIAFSREKLAHFKAITGVTFVQELPKTASGKIQKVHLRNEYWQSLGKTGRYVN</sequence>
<organism evidence="7 8">
    <name type="scientific">Anoxybacillus flavithermus (strain DSM 21510 / WK1)</name>
    <dbReference type="NCBI Taxonomy" id="491915"/>
    <lineage>
        <taxon>Bacteria</taxon>
        <taxon>Bacillati</taxon>
        <taxon>Bacillota</taxon>
        <taxon>Bacilli</taxon>
        <taxon>Bacillales</taxon>
        <taxon>Anoxybacillaceae</taxon>
        <taxon>Anoxybacillus</taxon>
    </lineage>
</organism>
<evidence type="ECO:0000259" key="6">
    <source>
        <dbReference type="Pfam" id="PF13193"/>
    </source>
</evidence>
<dbReference type="KEGG" id="afl:Aflv_2219"/>
<name>B7GM40_ANOFW</name>
<feature type="domain" description="AMP-dependent synthetase/ligase" evidence="5">
    <location>
        <begin position="24"/>
        <end position="395"/>
    </location>
</feature>
<comment type="similarity">
    <text evidence="1">Belongs to the ATP-dependent AMP-binding enzyme family.</text>
</comment>
<keyword evidence="2 7" id="KW-0436">Ligase</keyword>
<dbReference type="HOGENOM" id="CLU_000022_59_5_9"/>
<dbReference type="STRING" id="491915.Aflv_2219"/>
<dbReference type="InterPro" id="IPR025110">
    <property type="entry name" value="AMP-bd_C"/>
</dbReference>
<evidence type="ECO:0000313" key="7">
    <source>
        <dbReference type="EMBL" id="ACJ34578.1"/>
    </source>
</evidence>
<proteinExistence type="inferred from homology"/>
<evidence type="ECO:0000256" key="3">
    <source>
        <dbReference type="ARBA" id="ARBA00022832"/>
    </source>
</evidence>
<dbReference type="GO" id="GO:0016874">
    <property type="term" value="F:ligase activity"/>
    <property type="evidence" value="ECO:0007669"/>
    <property type="project" value="UniProtKB-KW"/>
</dbReference>
<dbReference type="Gene3D" id="3.40.50.12780">
    <property type="entry name" value="N-terminal domain of ligase-like"/>
    <property type="match status" value="1"/>
</dbReference>
<dbReference type="eggNOG" id="COG0318">
    <property type="taxonomic scope" value="Bacteria"/>
</dbReference>
<dbReference type="AlphaFoldDB" id="B7GM40"/>
<dbReference type="PROSITE" id="PS00455">
    <property type="entry name" value="AMP_BINDING"/>
    <property type="match status" value="1"/>
</dbReference>
<protein>
    <submittedName>
        <fullName evidence="7">Acyl-CoA synthetase (AMP-forming)/AMP-acid ligase II</fullName>
    </submittedName>
</protein>
<dbReference type="Pfam" id="PF00501">
    <property type="entry name" value="AMP-binding"/>
    <property type="match status" value="1"/>
</dbReference>
<evidence type="ECO:0000256" key="1">
    <source>
        <dbReference type="ARBA" id="ARBA00006432"/>
    </source>
</evidence>
<accession>B7GM40</accession>
<dbReference type="Proteomes" id="UP000000742">
    <property type="component" value="Chromosome"/>
</dbReference>
<evidence type="ECO:0000259" key="5">
    <source>
        <dbReference type="Pfam" id="PF00501"/>
    </source>
</evidence>
<evidence type="ECO:0000256" key="4">
    <source>
        <dbReference type="ARBA" id="ARBA00023098"/>
    </source>
</evidence>
<dbReference type="EMBL" id="CP000922">
    <property type="protein sequence ID" value="ACJ34578.1"/>
    <property type="molecule type" value="Genomic_DNA"/>
</dbReference>
<dbReference type="PANTHER" id="PTHR43859">
    <property type="entry name" value="ACYL-ACTIVATING ENZYME"/>
    <property type="match status" value="1"/>
</dbReference>